<dbReference type="Pfam" id="PF00486">
    <property type="entry name" value="Trans_reg_C"/>
    <property type="match status" value="1"/>
</dbReference>
<dbReference type="Gene3D" id="1.10.10.10">
    <property type="entry name" value="Winged helix-like DNA-binding domain superfamily/Winged helix DNA-binding domain"/>
    <property type="match status" value="1"/>
</dbReference>
<dbReference type="Proteomes" id="UP000243688">
    <property type="component" value="Unassembled WGS sequence"/>
</dbReference>
<evidence type="ECO:0000256" key="3">
    <source>
        <dbReference type="ARBA" id="ARBA00023015"/>
    </source>
</evidence>
<evidence type="ECO:0000256" key="7">
    <source>
        <dbReference type="PROSITE-ProRule" id="PRU01091"/>
    </source>
</evidence>
<dbReference type="InterPro" id="IPR036388">
    <property type="entry name" value="WH-like_DNA-bd_sf"/>
</dbReference>
<dbReference type="GO" id="GO:0000156">
    <property type="term" value="F:phosphorelay response regulator activity"/>
    <property type="evidence" value="ECO:0007669"/>
    <property type="project" value="TreeGrafter"/>
</dbReference>
<sequence length="237" mass="26815">MYRIWIVEDEPKIAGAIAAHLEKYGYEPHIARDFRNLKRELADVRPHVVLLDIRLPFYDGYYWCRQFRTETNAPIIFISARSGETDQVMALDNGGDDYLVKPFSLDVMLAKVKSQIRRAYGSYSPAAAPPDILVVAGLSLDRNRFDVSFRDRSVRLSKTEFLLLEELARNAGKPIDRVALLERIWDDAASVDDNTLTVNIARIRRKLEQLGAPHALETVRGFGYRLAIPADAEAGVP</sequence>
<dbReference type="PANTHER" id="PTHR48111">
    <property type="entry name" value="REGULATOR OF RPOS"/>
    <property type="match status" value="1"/>
</dbReference>
<proteinExistence type="predicted"/>
<dbReference type="SUPFAM" id="SSF46894">
    <property type="entry name" value="C-terminal effector domain of the bipartite response regulators"/>
    <property type="match status" value="1"/>
</dbReference>
<feature type="domain" description="Response regulatory" evidence="8">
    <location>
        <begin position="3"/>
        <end position="116"/>
    </location>
</feature>
<dbReference type="InterPro" id="IPR011006">
    <property type="entry name" value="CheY-like_superfamily"/>
</dbReference>
<evidence type="ECO:0000259" key="9">
    <source>
        <dbReference type="PROSITE" id="PS51755"/>
    </source>
</evidence>
<dbReference type="Pfam" id="PF00072">
    <property type="entry name" value="Response_reg"/>
    <property type="match status" value="1"/>
</dbReference>
<organism evidence="10 11">
    <name type="scientific">Candidatus Reconcilbacillus cellulovorans</name>
    <dbReference type="NCBI Taxonomy" id="1906605"/>
    <lineage>
        <taxon>Bacteria</taxon>
        <taxon>Bacillati</taxon>
        <taxon>Bacillota</taxon>
        <taxon>Bacilli</taxon>
        <taxon>Bacillales</taxon>
        <taxon>Paenibacillaceae</taxon>
        <taxon>Candidatus Reconcilbacillus</taxon>
    </lineage>
</organism>
<dbReference type="InterPro" id="IPR001789">
    <property type="entry name" value="Sig_transdc_resp-reg_receiver"/>
</dbReference>
<keyword evidence="3" id="KW-0805">Transcription regulation</keyword>
<keyword evidence="2" id="KW-0902">Two-component regulatory system</keyword>
<dbReference type="InterPro" id="IPR001867">
    <property type="entry name" value="OmpR/PhoB-type_DNA-bd"/>
</dbReference>
<dbReference type="GO" id="GO:0006355">
    <property type="term" value="P:regulation of DNA-templated transcription"/>
    <property type="evidence" value="ECO:0007669"/>
    <property type="project" value="InterPro"/>
</dbReference>
<accession>A0A2A6DZD5</accession>
<dbReference type="PANTHER" id="PTHR48111:SF43">
    <property type="entry name" value="STAGE 0 SPORULATION PROTEIN A HOMOLOG"/>
    <property type="match status" value="1"/>
</dbReference>
<keyword evidence="5" id="KW-0804">Transcription</keyword>
<evidence type="ECO:0000256" key="6">
    <source>
        <dbReference type="PROSITE-ProRule" id="PRU00169"/>
    </source>
</evidence>
<dbReference type="SMART" id="SM00862">
    <property type="entry name" value="Trans_reg_C"/>
    <property type="match status" value="1"/>
</dbReference>
<dbReference type="GO" id="GO:0005829">
    <property type="term" value="C:cytosol"/>
    <property type="evidence" value="ECO:0007669"/>
    <property type="project" value="TreeGrafter"/>
</dbReference>
<name>A0A2A6DZD5_9BACL</name>
<keyword evidence="1 6" id="KW-0597">Phosphoprotein</keyword>
<dbReference type="CDD" id="cd00383">
    <property type="entry name" value="trans_reg_C"/>
    <property type="match status" value="1"/>
</dbReference>
<feature type="modified residue" description="4-aspartylphosphate" evidence="6">
    <location>
        <position position="52"/>
    </location>
</feature>
<dbReference type="EMBL" id="MOXJ01000019">
    <property type="protein sequence ID" value="PDO10124.1"/>
    <property type="molecule type" value="Genomic_DNA"/>
</dbReference>
<evidence type="ECO:0000256" key="5">
    <source>
        <dbReference type="ARBA" id="ARBA00023163"/>
    </source>
</evidence>
<feature type="DNA-binding region" description="OmpR/PhoB-type" evidence="7">
    <location>
        <begin position="130"/>
        <end position="228"/>
    </location>
</feature>
<protein>
    <submittedName>
        <fullName evidence="10">DNA-binding response regulator</fullName>
    </submittedName>
</protein>
<dbReference type="Gene3D" id="6.10.250.690">
    <property type="match status" value="1"/>
</dbReference>
<evidence type="ECO:0000256" key="1">
    <source>
        <dbReference type="ARBA" id="ARBA00022553"/>
    </source>
</evidence>
<feature type="domain" description="OmpR/PhoB-type" evidence="9">
    <location>
        <begin position="130"/>
        <end position="228"/>
    </location>
</feature>
<dbReference type="PROSITE" id="PS51755">
    <property type="entry name" value="OMPR_PHOB"/>
    <property type="match status" value="1"/>
</dbReference>
<dbReference type="GO" id="GO:0000976">
    <property type="term" value="F:transcription cis-regulatory region binding"/>
    <property type="evidence" value="ECO:0007669"/>
    <property type="project" value="TreeGrafter"/>
</dbReference>
<dbReference type="GO" id="GO:0032993">
    <property type="term" value="C:protein-DNA complex"/>
    <property type="evidence" value="ECO:0007669"/>
    <property type="project" value="TreeGrafter"/>
</dbReference>
<evidence type="ECO:0000256" key="4">
    <source>
        <dbReference type="ARBA" id="ARBA00023125"/>
    </source>
</evidence>
<dbReference type="InterPro" id="IPR016032">
    <property type="entry name" value="Sig_transdc_resp-reg_C-effctor"/>
</dbReference>
<dbReference type="InterPro" id="IPR039420">
    <property type="entry name" value="WalR-like"/>
</dbReference>
<dbReference type="AlphaFoldDB" id="A0A2A6DZD5"/>
<dbReference type="SUPFAM" id="SSF52172">
    <property type="entry name" value="CheY-like"/>
    <property type="match status" value="1"/>
</dbReference>
<dbReference type="CDD" id="cd18159">
    <property type="entry name" value="REC_OmpR_NsrR-like"/>
    <property type="match status" value="1"/>
</dbReference>
<evidence type="ECO:0000313" key="11">
    <source>
        <dbReference type="Proteomes" id="UP000243688"/>
    </source>
</evidence>
<dbReference type="PROSITE" id="PS50110">
    <property type="entry name" value="RESPONSE_REGULATORY"/>
    <property type="match status" value="1"/>
</dbReference>
<keyword evidence="4 7" id="KW-0238">DNA-binding</keyword>
<evidence type="ECO:0000256" key="2">
    <source>
        <dbReference type="ARBA" id="ARBA00023012"/>
    </source>
</evidence>
<reference evidence="10 11" key="1">
    <citation type="submission" date="2016-12" db="EMBL/GenBank/DDBJ databases">
        <title>Candidatus Reconcilibacillus cellulovorans genome.</title>
        <authorList>
            <person name="Kolinko S."/>
            <person name="Wu Y.-W."/>
            <person name="Tachea F."/>
            <person name="Denzel E."/>
            <person name="Hiras J."/>
            <person name="Baecker N."/>
            <person name="Chan L.J."/>
            <person name="Eichorst S.A."/>
            <person name="Frey D."/>
            <person name="Adams P.D."/>
            <person name="Pray T."/>
            <person name="Tanjore D."/>
            <person name="Petzold C.J."/>
            <person name="Gladden J.M."/>
            <person name="Simmons B.A."/>
            <person name="Singer S.W."/>
        </authorList>
    </citation>
    <scope>NUCLEOTIDE SEQUENCE [LARGE SCALE GENOMIC DNA]</scope>
    <source>
        <strain evidence="10">JTherm</strain>
    </source>
</reference>
<dbReference type="Gene3D" id="3.40.50.2300">
    <property type="match status" value="1"/>
</dbReference>
<comment type="caution">
    <text evidence="10">The sequence shown here is derived from an EMBL/GenBank/DDBJ whole genome shotgun (WGS) entry which is preliminary data.</text>
</comment>
<gene>
    <name evidence="10" type="ORF">BLM47_08815</name>
</gene>
<evidence type="ECO:0000313" key="10">
    <source>
        <dbReference type="EMBL" id="PDO10124.1"/>
    </source>
</evidence>
<dbReference type="SMART" id="SM00448">
    <property type="entry name" value="REC"/>
    <property type="match status" value="1"/>
</dbReference>
<evidence type="ECO:0000259" key="8">
    <source>
        <dbReference type="PROSITE" id="PS50110"/>
    </source>
</evidence>